<dbReference type="RefSeq" id="WP_128701890.1">
    <property type="nucleotide sequence ID" value="NZ_CAXHQF010000016.1"/>
</dbReference>
<dbReference type="Pfam" id="PF14902">
    <property type="entry name" value="DUF4494"/>
    <property type="match status" value="1"/>
</dbReference>
<sequence>MRAFIEAKVKFKKQMQNGKIKEVSEPYLVKALSFTEAEARVTEEVRPYISGEFSVSAVTKSNVIEVFYDPEGDFWYKVKANFISLNEKTNTEKLTSSYYLVQAHDFRSAYDNFLKGMKDTMADFTIASITETKIMDVFE</sequence>
<dbReference type="EMBL" id="CP039396">
    <property type="protein sequence ID" value="QCD42753.1"/>
    <property type="molecule type" value="Genomic_DNA"/>
</dbReference>
<reference evidence="2" key="1">
    <citation type="submission" date="2019-02" db="EMBL/GenBank/DDBJ databases">
        <title>Isolation and identification of novel species under the genus Muribaculum.</title>
        <authorList>
            <person name="Miyake S."/>
            <person name="Ding Y."/>
            <person name="Low A."/>
            <person name="Soh M."/>
            <person name="Seedorf H."/>
        </authorList>
    </citation>
    <scope>NUCLEOTIDE SEQUENCE [LARGE SCALE GENOMIC DNA]</scope>
    <source>
        <strain evidence="2">H5</strain>
    </source>
</reference>
<dbReference type="InterPro" id="IPR027848">
    <property type="entry name" value="DUF4494"/>
</dbReference>
<dbReference type="AlphaFoldDB" id="A0A4P7W402"/>
<protein>
    <submittedName>
        <fullName evidence="1">DUF4494 domain-containing protein</fullName>
    </submittedName>
</protein>
<accession>A0A4P7W402</accession>
<evidence type="ECO:0000313" key="2">
    <source>
        <dbReference type="Proteomes" id="UP000297149"/>
    </source>
</evidence>
<dbReference type="Proteomes" id="UP000297149">
    <property type="component" value="Chromosome"/>
</dbReference>
<organism evidence="1 2">
    <name type="scientific">Duncaniella dubosii</name>
    <dbReference type="NCBI Taxonomy" id="2518971"/>
    <lineage>
        <taxon>Bacteria</taxon>
        <taxon>Pseudomonadati</taxon>
        <taxon>Bacteroidota</taxon>
        <taxon>Bacteroidia</taxon>
        <taxon>Bacteroidales</taxon>
        <taxon>Muribaculaceae</taxon>
        <taxon>Duncaniella</taxon>
    </lineage>
</organism>
<dbReference type="KEGG" id="ddb:E7747_10960"/>
<gene>
    <name evidence="1" type="ORF">E7747_10960</name>
</gene>
<evidence type="ECO:0000313" key="1">
    <source>
        <dbReference type="EMBL" id="QCD42753.1"/>
    </source>
</evidence>
<proteinExistence type="predicted"/>
<name>A0A4P7W402_9BACT</name>
<keyword evidence="2" id="KW-1185">Reference proteome</keyword>